<proteinExistence type="predicted"/>
<dbReference type="Proteomes" id="UP000054350">
    <property type="component" value="Unassembled WGS sequence"/>
</dbReference>
<dbReference type="VEuPathDB" id="FungiDB:AMAG_08669"/>
<reference evidence="1 2" key="1">
    <citation type="submission" date="2009-11" db="EMBL/GenBank/DDBJ databases">
        <title>Annotation of Allomyces macrogynus ATCC 38327.</title>
        <authorList>
            <consortium name="The Broad Institute Genome Sequencing Platform"/>
            <person name="Russ C."/>
            <person name="Cuomo C."/>
            <person name="Burger G."/>
            <person name="Gray M.W."/>
            <person name="Holland P.W.H."/>
            <person name="King N."/>
            <person name="Lang F.B.F."/>
            <person name="Roger A.J."/>
            <person name="Ruiz-Trillo I."/>
            <person name="Young S.K."/>
            <person name="Zeng Q."/>
            <person name="Gargeya S."/>
            <person name="Fitzgerald M."/>
            <person name="Haas B."/>
            <person name="Abouelleil A."/>
            <person name="Alvarado L."/>
            <person name="Arachchi H.M."/>
            <person name="Berlin A."/>
            <person name="Chapman S.B."/>
            <person name="Gearin G."/>
            <person name="Goldberg J."/>
            <person name="Griggs A."/>
            <person name="Gujja S."/>
            <person name="Hansen M."/>
            <person name="Heiman D."/>
            <person name="Howarth C."/>
            <person name="Larimer J."/>
            <person name="Lui A."/>
            <person name="MacDonald P.J.P."/>
            <person name="McCowen C."/>
            <person name="Montmayeur A."/>
            <person name="Murphy C."/>
            <person name="Neiman D."/>
            <person name="Pearson M."/>
            <person name="Priest M."/>
            <person name="Roberts A."/>
            <person name="Saif S."/>
            <person name="Shea T."/>
            <person name="Sisk P."/>
            <person name="Stolte C."/>
            <person name="Sykes S."/>
            <person name="Wortman J."/>
            <person name="Nusbaum C."/>
            <person name="Birren B."/>
        </authorList>
    </citation>
    <scope>NUCLEOTIDE SEQUENCE [LARGE SCALE GENOMIC DNA]</scope>
    <source>
        <strain evidence="1 2">ATCC 38327</strain>
    </source>
</reference>
<organism evidence="1 2">
    <name type="scientific">Allomyces macrogynus (strain ATCC 38327)</name>
    <name type="common">Allomyces javanicus var. macrogynus</name>
    <dbReference type="NCBI Taxonomy" id="578462"/>
    <lineage>
        <taxon>Eukaryota</taxon>
        <taxon>Fungi</taxon>
        <taxon>Fungi incertae sedis</taxon>
        <taxon>Blastocladiomycota</taxon>
        <taxon>Blastocladiomycetes</taxon>
        <taxon>Blastocladiales</taxon>
        <taxon>Blastocladiaceae</taxon>
        <taxon>Allomyces</taxon>
    </lineage>
</organism>
<evidence type="ECO:0000313" key="2">
    <source>
        <dbReference type="Proteomes" id="UP000054350"/>
    </source>
</evidence>
<evidence type="ECO:0000313" key="1">
    <source>
        <dbReference type="EMBL" id="KNE63560.1"/>
    </source>
</evidence>
<gene>
    <name evidence="1" type="ORF">AMAG_08669</name>
</gene>
<reference evidence="2" key="2">
    <citation type="submission" date="2009-11" db="EMBL/GenBank/DDBJ databases">
        <title>The Genome Sequence of Allomyces macrogynus strain ATCC 38327.</title>
        <authorList>
            <consortium name="The Broad Institute Genome Sequencing Platform"/>
            <person name="Russ C."/>
            <person name="Cuomo C."/>
            <person name="Shea T."/>
            <person name="Young S.K."/>
            <person name="Zeng Q."/>
            <person name="Koehrsen M."/>
            <person name="Haas B."/>
            <person name="Borodovsky M."/>
            <person name="Guigo R."/>
            <person name="Alvarado L."/>
            <person name="Berlin A."/>
            <person name="Borenstein D."/>
            <person name="Chen Z."/>
            <person name="Engels R."/>
            <person name="Freedman E."/>
            <person name="Gellesch M."/>
            <person name="Goldberg J."/>
            <person name="Griggs A."/>
            <person name="Gujja S."/>
            <person name="Heiman D."/>
            <person name="Hepburn T."/>
            <person name="Howarth C."/>
            <person name="Jen D."/>
            <person name="Larson L."/>
            <person name="Lewis B."/>
            <person name="Mehta T."/>
            <person name="Park D."/>
            <person name="Pearson M."/>
            <person name="Roberts A."/>
            <person name="Saif S."/>
            <person name="Shenoy N."/>
            <person name="Sisk P."/>
            <person name="Stolte C."/>
            <person name="Sykes S."/>
            <person name="Walk T."/>
            <person name="White J."/>
            <person name="Yandava C."/>
            <person name="Burger G."/>
            <person name="Gray M.W."/>
            <person name="Holland P.W.H."/>
            <person name="King N."/>
            <person name="Lang F.B.F."/>
            <person name="Roger A.J."/>
            <person name="Ruiz-Trillo I."/>
            <person name="Lander E."/>
            <person name="Nusbaum C."/>
        </authorList>
    </citation>
    <scope>NUCLEOTIDE SEQUENCE [LARGE SCALE GENOMIC DNA]</scope>
    <source>
        <strain evidence="2">ATCC 38327</strain>
    </source>
</reference>
<sequence length="78" mass="8005">MTTSTSRIKIFVGGPAGAGKSAITNLLSGLDQHDMVKMPSPTQGVRILELERAIPASKSALGANLLAGGRDTTVSVEL</sequence>
<name>A0A0L0SMF3_ALLM3</name>
<keyword evidence="2" id="KW-1185">Reference proteome</keyword>
<dbReference type="AlphaFoldDB" id="A0A0L0SMF3"/>
<dbReference type="EMBL" id="GG745342">
    <property type="protein sequence ID" value="KNE63560.1"/>
    <property type="molecule type" value="Genomic_DNA"/>
</dbReference>
<dbReference type="OrthoDB" id="275177at2759"/>
<protein>
    <submittedName>
        <fullName evidence="1">Uncharacterized protein</fullName>
    </submittedName>
</protein>
<dbReference type="SUPFAM" id="SSF52540">
    <property type="entry name" value="P-loop containing nucleoside triphosphate hydrolases"/>
    <property type="match status" value="1"/>
</dbReference>
<accession>A0A0L0SMF3</accession>
<dbReference type="InterPro" id="IPR027417">
    <property type="entry name" value="P-loop_NTPase"/>
</dbReference>